<evidence type="ECO:0000256" key="1">
    <source>
        <dbReference type="ARBA" id="ARBA00004651"/>
    </source>
</evidence>
<keyword evidence="4 7" id="KW-1133">Transmembrane helix</keyword>
<evidence type="ECO:0000256" key="5">
    <source>
        <dbReference type="ARBA" id="ARBA00023136"/>
    </source>
</evidence>
<organism evidence="8 9">
    <name type="scientific">Georgenia deserti</name>
    <dbReference type="NCBI Taxonomy" id="2093781"/>
    <lineage>
        <taxon>Bacteria</taxon>
        <taxon>Bacillati</taxon>
        <taxon>Actinomycetota</taxon>
        <taxon>Actinomycetes</taxon>
        <taxon>Micrococcales</taxon>
        <taxon>Bogoriellaceae</taxon>
        <taxon>Georgenia</taxon>
    </lineage>
</organism>
<feature type="transmembrane region" description="Helical" evidence="7">
    <location>
        <begin position="120"/>
        <end position="141"/>
    </location>
</feature>
<dbReference type="EMBL" id="JBHUEE010000001">
    <property type="protein sequence ID" value="MFD1716204.1"/>
    <property type="molecule type" value="Genomic_DNA"/>
</dbReference>
<evidence type="ECO:0000256" key="7">
    <source>
        <dbReference type="SAM" id="Phobius"/>
    </source>
</evidence>
<gene>
    <name evidence="8" type="ORF">ACFSE6_00015</name>
</gene>
<evidence type="ECO:0000256" key="6">
    <source>
        <dbReference type="SAM" id="MobiDB-lite"/>
    </source>
</evidence>
<feature type="transmembrane region" description="Helical" evidence="7">
    <location>
        <begin position="78"/>
        <end position="100"/>
    </location>
</feature>
<dbReference type="NCBIfam" id="NF037997">
    <property type="entry name" value="Na_Pi_symport"/>
    <property type="match status" value="1"/>
</dbReference>
<accession>A0ABW4L2P7</accession>
<feature type="transmembrane region" description="Helical" evidence="7">
    <location>
        <begin position="162"/>
        <end position="181"/>
    </location>
</feature>
<dbReference type="Pfam" id="PF02690">
    <property type="entry name" value="Na_Pi_cotrans"/>
    <property type="match status" value="2"/>
</dbReference>
<keyword evidence="3 7" id="KW-0812">Transmembrane</keyword>
<comment type="caution">
    <text evidence="8">The sequence shown here is derived from an EMBL/GenBank/DDBJ whole genome shotgun (WGS) entry which is preliminary data.</text>
</comment>
<feature type="transmembrane region" description="Helical" evidence="7">
    <location>
        <begin position="233"/>
        <end position="257"/>
    </location>
</feature>
<dbReference type="PANTHER" id="PTHR10010:SF46">
    <property type="entry name" value="SODIUM-DEPENDENT PHOSPHATE TRANSPORT PROTEIN 2B"/>
    <property type="match status" value="1"/>
</dbReference>
<feature type="transmembrane region" description="Helical" evidence="7">
    <location>
        <begin position="315"/>
        <end position="337"/>
    </location>
</feature>
<keyword evidence="2" id="KW-1003">Cell membrane</keyword>
<evidence type="ECO:0000256" key="3">
    <source>
        <dbReference type="ARBA" id="ARBA00022692"/>
    </source>
</evidence>
<name>A0ABW4L2P7_9MICO</name>
<evidence type="ECO:0000313" key="9">
    <source>
        <dbReference type="Proteomes" id="UP001597277"/>
    </source>
</evidence>
<keyword evidence="5 7" id="KW-0472">Membrane</keyword>
<feature type="transmembrane region" description="Helical" evidence="7">
    <location>
        <begin position="389"/>
        <end position="412"/>
    </location>
</feature>
<evidence type="ECO:0000313" key="8">
    <source>
        <dbReference type="EMBL" id="MFD1716204.1"/>
    </source>
</evidence>
<feature type="transmembrane region" description="Helical" evidence="7">
    <location>
        <begin position="349"/>
        <end position="369"/>
    </location>
</feature>
<feature type="transmembrane region" description="Helical" evidence="7">
    <location>
        <begin position="278"/>
        <end position="295"/>
    </location>
</feature>
<evidence type="ECO:0000256" key="2">
    <source>
        <dbReference type="ARBA" id="ARBA00022475"/>
    </source>
</evidence>
<proteinExistence type="predicted"/>
<keyword evidence="9" id="KW-1185">Reference proteome</keyword>
<sequence>MSSSTEREIPVQADAPAPSESSAAALRSPLERFGLQGQTLQVANWLAVVVGIYLLITAVNVIGGGFKAATGGQAADLFAFASNPFVALMVGVVATAATQSSSTTTSVTVGLAAGGLPMEIVVPMLMGANIGTTLTNTLVSLGMVRDKEAFRRGFSAATVHDFFNLLAVVIFLPLEMIFGLLERSSSWLSGQTSGTDGGVVAAVFAGIGTVVDGVTEPLANLLESVTAFIPEPWHGIVMIAIGIGLILAVINVIGRLLKVLMVGRAAKVLHTAIGRGPLTGIASGMVVTVMVQSSSTTTSLAIPLAGSGSFSLRQIYPFTIGANIGTTITALIAAFAFTGLEAETALQAAFVHLLFNLYATIVIFGLPPLRVIPLRGATWLAGLAAEKKVWAAVWVLGVFVALPLALIFATVIL</sequence>
<comment type="subcellular location">
    <subcellularLocation>
        <location evidence="1">Cell membrane</location>
        <topology evidence="1">Multi-pass membrane protein</topology>
    </subcellularLocation>
</comment>
<dbReference type="RefSeq" id="WP_388001655.1">
    <property type="nucleotide sequence ID" value="NZ_JBHUEE010000001.1"/>
</dbReference>
<feature type="region of interest" description="Disordered" evidence="6">
    <location>
        <begin position="1"/>
        <end position="20"/>
    </location>
</feature>
<dbReference type="Proteomes" id="UP001597277">
    <property type="component" value="Unassembled WGS sequence"/>
</dbReference>
<protein>
    <submittedName>
        <fullName evidence="8">Na/Pi symporter</fullName>
    </submittedName>
</protein>
<feature type="transmembrane region" description="Helical" evidence="7">
    <location>
        <begin position="42"/>
        <end position="66"/>
    </location>
</feature>
<dbReference type="PANTHER" id="PTHR10010">
    <property type="entry name" value="SOLUTE CARRIER FAMILY 34 SODIUM PHOSPHATE , MEMBER 2-RELATED"/>
    <property type="match status" value="1"/>
</dbReference>
<dbReference type="InterPro" id="IPR003841">
    <property type="entry name" value="Na/Pi_transpt"/>
</dbReference>
<reference evidence="9" key="1">
    <citation type="journal article" date="2019" name="Int. J. Syst. Evol. Microbiol.">
        <title>The Global Catalogue of Microorganisms (GCM) 10K type strain sequencing project: providing services to taxonomists for standard genome sequencing and annotation.</title>
        <authorList>
            <consortium name="The Broad Institute Genomics Platform"/>
            <consortium name="The Broad Institute Genome Sequencing Center for Infectious Disease"/>
            <person name="Wu L."/>
            <person name="Ma J."/>
        </authorList>
    </citation>
    <scope>NUCLEOTIDE SEQUENCE [LARGE SCALE GENOMIC DNA]</scope>
    <source>
        <strain evidence="9">JCM 17130</strain>
    </source>
</reference>
<evidence type="ECO:0000256" key="4">
    <source>
        <dbReference type="ARBA" id="ARBA00022989"/>
    </source>
</evidence>